<dbReference type="STRING" id="128403.WA1_07040"/>
<gene>
    <name evidence="8" type="ORF">WA1_07040</name>
</gene>
<feature type="compositionally biased region" description="Pro residues" evidence="4">
    <location>
        <begin position="88"/>
        <end position="108"/>
    </location>
</feature>
<dbReference type="AlphaFoldDB" id="A0A139WT10"/>
<evidence type="ECO:0000259" key="7">
    <source>
        <dbReference type="Pfam" id="PF08479"/>
    </source>
</evidence>
<dbReference type="InterPro" id="IPR051544">
    <property type="entry name" value="TPS_OM_transporter"/>
</dbReference>
<proteinExistence type="predicted"/>
<dbReference type="PANTHER" id="PTHR34597:SF3">
    <property type="entry name" value="OUTER MEMBRANE TRANSPORTER CDIB"/>
    <property type="match status" value="1"/>
</dbReference>
<dbReference type="InterPro" id="IPR013686">
    <property type="entry name" value="Polypept-transport_assoc_ShlB"/>
</dbReference>
<dbReference type="EMBL" id="ANNX02000051">
    <property type="protein sequence ID" value="KYC35572.1"/>
    <property type="molecule type" value="Genomic_DNA"/>
</dbReference>
<dbReference type="InterPro" id="IPR005565">
    <property type="entry name" value="Hemolysn_activator_HlyB_C"/>
</dbReference>
<reference evidence="8 9" key="1">
    <citation type="journal article" date="2013" name="Genome Biol. Evol.">
        <title>Genomes of Stigonematalean cyanobacteria (subsection V) and the evolution of oxygenic photosynthesis from prokaryotes to plastids.</title>
        <authorList>
            <person name="Dagan T."/>
            <person name="Roettger M."/>
            <person name="Stucken K."/>
            <person name="Landan G."/>
            <person name="Koch R."/>
            <person name="Major P."/>
            <person name="Gould S.B."/>
            <person name="Goremykin V.V."/>
            <person name="Rippka R."/>
            <person name="Tandeau de Marsac N."/>
            <person name="Gugger M."/>
            <person name="Lockhart P.J."/>
            <person name="Allen J.F."/>
            <person name="Brune I."/>
            <person name="Maus I."/>
            <person name="Puhler A."/>
            <person name="Martin W.F."/>
        </authorList>
    </citation>
    <scope>NUCLEOTIDE SEQUENCE [LARGE SCALE GENOMIC DNA]</scope>
    <source>
        <strain evidence="8 9">PCC 7110</strain>
    </source>
</reference>
<feature type="region of interest" description="Disordered" evidence="4">
    <location>
        <begin position="36"/>
        <end position="58"/>
    </location>
</feature>
<evidence type="ECO:0000256" key="3">
    <source>
        <dbReference type="ARBA" id="ARBA00023237"/>
    </source>
</evidence>
<feature type="domain" description="Haemolysin activator HlyB C-terminal" evidence="6">
    <location>
        <begin position="270"/>
        <end position="582"/>
    </location>
</feature>
<comment type="caution">
    <text evidence="8">The sequence shown here is derived from an EMBL/GenBank/DDBJ whole genome shotgun (WGS) entry which is preliminary data.</text>
</comment>
<feature type="domain" description="Polypeptide-transport-associated ShlB-type" evidence="7">
    <location>
        <begin position="131"/>
        <end position="207"/>
    </location>
</feature>
<keyword evidence="9" id="KW-1185">Reference proteome</keyword>
<evidence type="ECO:0000259" key="6">
    <source>
        <dbReference type="Pfam" id="PF03865"/>
    </source>
</evidence>
<evidence type="ECO:0000313" key="8">
    <source>
        <dbReference type="EMBL" id="KYC35572.1"/>
    </source>
</evidence>
<protein>
    <submittedName>
        <fullName evidence="8">Hemolysin activation/secretion protein</fullName>
    </submittedName>
</protein>
<evidence type="ECO:0000256" key="1">
    <source>
        <dbReference type="ARBA" id="ARBA00022452"/>
    </source>
</evidence>
<evidence type="ECO:0000256" key="4">
    <source>
        <dbReference type="SAM" id="MobiDB-lite"/>
    </source>
</evidence>
<dbReference type="GO" id="GO:0008320">
    <property type="term" value="F:protein transmembrane transporter activity"/>
    <property type="evidence" value="ECO:0007669"/>
    <property type="project" value="TreeGrafter"/>
</dbReference>
<dbReference type="OrthoDB" id="596066at2"/>
<keyword evidence="1" id="KW-0472">Membrane</keyword>
<dbReference type="PANTHER" id="PTHR34597">
    <property type="entry name" value="SLR1661 PROTEIN"/>
    <property type="match status" value="1"/>
</dbReference>
<feature type="region of interest" description="Disordered" evidence="4">
    <location>
        <begin position="70"/>
        <end position="108"/>
    </location>
</feature>
<sequence length="625" mass="68800">MVMGRQPSLLKLNLAISLLLKVSIASYACEALAESSHNEGLSKKSLPPSESQILNSTAKDRVSPIILSQVQNPTENPQPRVPDSILPAPLPPKPEQPVPIPQPVPETPLDITPPTPSPIEETPGSPRGISVERFEFEGNTVFSDEQLRKITEKFLNKNLTFSQLLQVETEITKLYTDAGYVNSGAVIATGQELEPKGAIIKVQIVEGGVEAIQITGTRRLNSSYIRRRIKLGVSRPLNRNRLLKALQLLQLNPLVDNLSAELSAGSRPEESVLKVNVVEADSFRTELFVDNGRTPSVGSFRRGISISEGNVSGFGDAFFAAYSNTDGSNTLDLSYTAPVNARNGSIIVQGGFTDAKVIEPPFDDIDLKGDSFYVNVGFRQPIIQTPTRELALGFTLSREQSRTELLGEGYSFLSPGADDNGETRVSALRFYQEYTQRSSQQVLALRSQFNLGVGWFDSSVRTQAPDSRFFSWRGQGQYVRSLAQDTLFVFRTDVQLATRALVPLEQLGLGGLQSVRGYRQDELLVDNGVLASAEVRFPILRVRNLDGLLQVAPFVDFGVGWNSSGRENRNPNTLVGVGVGLRWQMGDRLNARFDYGIPLTDVESRDGDRTLQERGFYFSVNFSPF</sequence>
<keyword evidence="5" id="KW-0732">Signal</keyword>
<evidence type="ECO:0000256" key="5">
    <source>
        <dbReference type="SAM" id="SignalP"/>
    </source>
</evidence>
<dbReference type="Proteomes" id="UP000076925">
    <property type="component" value="Unassembled WGS sequence"/>
</dbReference>
<accession>A0A139WT10</accession>
<evidence type="ECO:0000313" key="9">
    <source>
        <dbReference type="Proteomes" id="UP000076925"/>
    </source>
</evidence>
<name>A0A139WT10_9CYAN</name>
<keyword evidence="3" id="KW-0998">Cell outer membrane</keyword>
<evidence type="ECO:0000256" key="2">
    <source>
        <dbReference type="ARBA" id="ARBA00022692"/>
    </source>
</evidence>
<feature type="chain" id="PRO_5007300418" evidence="5">
    <location>
        <begin position="29"/>
        <end position="625"/>
    </location>
</feature>
<dbReference type="Pfam" id="PF08479">
    <property type="entry name" value="POTRA_2"/>
    <property type="match status" value="1"/>
</dbReference>
<keyword evidence="2" id="KW-0812">Transmembrane</keyword>
<dbReference type="Gene3D" id="2.40.160.50">
    <property type="entry name" value="membrane protein fhac: a member of the omp85/tpsb transporter family"/>
    <property type="match status" value="1"/>
</dbReference>
<feature type="compositionally biased region" description="Polar residues" evidence="4">
    <location>
        <begin position="48"/>
        <end position="57"/>
    </location>
</feature>
<keyword evidence="1" id="KW-1134">Transmembrane beta strand</keyword>
<dbReference type="Gene3D" id="3.10.20.310">
    <property type="entry name" value="membrane protein fhac"/>
    <property type="match status" value="1"/>
</dbReference>
<dbReference type="Pfam" id="PF03865">
    <property type="entry name" value="ShlB"/>
    <property type="match status" value="1"/>
</dbReference>
<dbReference type="RefSeq" id="WP_017747851.1">
    <property type="nucleotide sequence ID" value="NZ_KQ976354.1"/>
</dbReference>
<organism evidence="8 9">
    <name type="scientific">Scytonema hofmannii PCC 7110</name>
    <dbReference type="NCBI Taxonomy" id="128403"/>
    <lineage>
        <taxon>Bacteria</taxon>
        <taxon>Bacillati</taxon>
        <taxon>Cyanobacteriota</taxon>
        <taxon>Cyanophyceae</taxon>
        <taxon>Nostocales</taxon>
        <taxon>Scytonemataceae</taxon>
        <taxon>Scytonema</taxon>
    </lineage>
</organism>
<dbReference type="GO" id="GO:0046819">
    <property type="term" value="P:protein secretion by the type V secretion system"/>
    <property type="evidence" value="ECO:0007669"/>
    <property type="project" value="TreeGrafter"/>
</dbReference>
<feature type="signal peptide" evidence="5">
    <location>
        <begin position="1"/>
        <end position="28"/>
    </location>
</feature>
<dbReference type="GO" id="GO:0098046">
    <property type="term" value="C:type V protein secretion system complex"/>
    <property type="evidence" value="ECO:0007669"/>
    <property type="project" value="TreeGrafter"/>
</dbReference>